<organism evidence="2 3">
    <name type="scientific">Hymenobacter guriensis</name>
    <dbReference type="NCBI Taxonomy" id="2793065"/>
    <lineage>
        <taxon>Bacteria</taxon>
        <taxon>Pseudomonadati</taxon>
        <taxon>Bacteroidota</taxon>
        <taxon>Cytophagia</taxon>
        <taxon>Cytophagales</taxon>
        <taxon>Hymenobacteraceae</taxon>
        <taxon>Hymenobacter</taxon>
    </lineage>
</organism>
<dbReference type="RefSeq" id="WP_196954148.1">
    <property type="nucleotide sequence ID" value="NZ_JADWYK010000003.1"/>
</dbReference>
<dbReference type="SUPFAM" id="SSF159501">
    <property type="entry name" value="EreA/ChaN-like"/>
    <property type="match status" value="1"/>
</dbReference>
<dbReference type="Pfam" id="PF05139">
    <property type="entry name" value="Erythro_esteras"/>
    <property type="match status" value="1"/>
</dbReference>
<keyword evidence="3" id="KW-1185">Reference proteome</keyword>
<evidence type="ECO:0000313" key="3">
    <source>
        <dbReference type="Proteomes" id="UP000601099"/>
    </source>
</evidence>
<feature type="chain" id="PRO_5047056273" evidence="1">
    <location>
        <begin position="28"/>
        <end position="862"/>
    </location>
</feature>
<dbReference type="Gene3D" id="2.60.40.1120">
    <property type="entry name" value="Carboxypeptidase-like, regulatory domain"/>
    <property type="match status" value="1"/>
</dbReference>
<name>A0ABS0KZ37_9BACT</name>
<dbReference type="PANTHER" id="PTHR31299">
    <property type="entry name" value="ESTERASE, PUTATIVE (AFU_ORTHOLOGUE AFUA_1G05850)-RELATED"/>
    <property type="match status" value="1"/>
</dbReference>
<dbReference type="SUPFAM" id="SSF49464">
    <property type="entry name" value="Carboxypeptidase regulatory domain-like"/>
    <property type="match status" value="1"/>
</dbReference>
<evidence type="ECO:0000256" key="1">
    <source>
        <dbReference type="SAM" id="SignalP"/>
    </source>
</evidence>
<reference evidence="2 3" key="1">
    <citation type="submission" date="2020-11" db="EMBL/GenBank/DDBJ databases">
        <title>Hymenobacter sp.</title>
        <authorList>
            <person name="Kim M.K."/>
        </authorList>
    </citation>
    <scope>NUCLEOTIDE SEQUENCE [LARGE SCALE GENOMIC DNA]</scope>
    <source>
        <strain evidence="2 3">BT594</strain>
    </source>
</reference>
<gene>
    <name evidence="2" type="ORF">I5L79_06130</name>
</gene>
<dbReference type="InterPro" id="IPR007815">
    <property type="entry name" value="Emycin_Estase"/>
</dbReference>
<dbReference type="Proteomes" id="UP000601099">
    <property type="component" value="Unassembled WGS sequence"/>
</dbReference>
<dbReference type="Pfam" id="PF13715">
    <property type="entry name" value="CarbopepD_reg_2"/>
    <property type="match status" value="1"/>
</dbReference>
<comment type="caution">
    <text evidence="2">The sequence shown here is derived from an EMBL/GenBank/DDBJ whole genome shotgun (WGS) entry which is preliminary data.</text>
</comment>
<keyword evidence="1" id="KW-0732">Signal</keyword>
<dbReference type="EMBL" id="JADWYK010000003">
    <property type="protein sequence ID" value="MBG8553114.1"/>
    <property type="molecule type" value="Genomic_DNA"/>
</dbReference>
<dbReference type="InterPro" id="IPR052036">
    <property type="entry name" value="Hydrolase/PRTase-associated"/>
</dbReference>
<sequence>MLILFCRFLHLSWLLLLLMMLSSPALAQPATPTVPTNLTCLNEVAPDRFAALRKAIGTARVVALGEQMHEDGTTLALKVDLVRYLHDSLGFTVLAFEADMYGVDKAGRNIQAGQPALPALQACLYNKRIWSGTAEFQPLGAYLDAHRGLHVTGFDSNLQSEYTEYLAVPELREFLRQDRRTPWPEAEFYPIAEVLGELLNGGDFKQLRTHPADSVHLARWFHKARKSLTSIAKNQPAQAPQAAFWRQWLKSIGAAMEADKEAFRGHRPPKDYRDALMADNLLFLTRQFPGEKIIVWAASSHIANSYAALSEPTSLSEEYARRMRAQHPPEPGSEEDAPSLRETLAGFVPMGQALKAQLGGAVYSIGFTAYGGTYGNQAMPNSLSAVLTPPKGSLEQAFEDRGCLLGFVDLRASADAAFYASPLGYLPLLGRWKQVFDGMLFTRDMRPTTPYSADQETPGAPLAPGRQLPGLVLDAKTGAPVSFVSVGLRGTTLGTVSNLEGAFSLFVPASHARDTVQISSIGYASARLQLARLQPGQPLQVRLVPQEHLLGEVLVKAPLSAAAILAKTREHLADNYPQQPHSAQFFYRYQRHQADSLLLKEEAAVDFYDAEGYRRGSWERAGESKLTHVRQLRRQTVPALRNQPFSYLQQMWGHDPILTTRNLLSEGPASHYQLTLREPTQYKGRAVHAIAFRCNKPNTFTTPYGYPSPETFEGTIYIDADNFAVVKYDVRMTREPATVTKVKVLKRLGLPGPAQYISQAHDVYQYEEVNGRYYLKYSQIEFQQDYVILATQARQRHTENYQLLVTGLELKNPAVLRSSMTDVLNVPYRPEFWETYQVVLPEAEKSTSGLGLTSPAPADRPQ</sequence>
<dbReference type="PANTHER" id="PTHR31299:SF0">
    <property type="entry name" value="ESTERASE, PUTATIVE (AFU_ORTHOLOGUE AFUA_1G05850)-RELATED"/>
    <property type="match status" value="1"/>
</dbReference>
<dbReference type="Gene3D" id="3.40.1660.10">
    <property type="entry name" value="EreA-like (biosynthetic domain)"/>
    <property type="match status" value="2"/>
</dbReference>
<accession>A0ABS0KZ37</accession>
<proteinExistence type="predicted"/>
<evidence type="ECO:0000313" key="2">
    <source>
        <dbReference type="EMBL" id="MBG8553114.1"/>
    </source>
</evidence>
<dbReference type="CDD" id="cd14728">
    <property type="entry name" value="Ere-like"/>
    <property type="match status" value="1"/>
</dbReference>
<protein>
    <submittedName>
        <fullName evidence="2">Erythromycin esterase family protein</fullName>
    </submittedName>
</protein>
<dbReference type="InterPro" id="IPR008969">
    <property type="entry name" value="CarboxyPept-like_regulatory"/>
</dbReference>
<feature type="signal peptide" evidence="1">
    <location>
        <begin position="1"/>
        <end position="27"/>
    </location>
</feature>